<dbReference type="EMBL" id="JBHSFV010000002">
    <property type="protein sequence ID" value="MFC4633281.1"/>
    <property type="molecule type" value="Genomic_DNA"/>
</dbReference>
<reference evidence="2" key="1">
    <citation type="journal article" date="2019" name="Int. J. Syst. Evol. Microbiol.">
        <title>The Global Catalogue of Microorganisms (GCM) 10K type strain sequencing project: providing services to taxonomists for standard genome sequencing and annotation.</title>
        <authorList>
            <consortium name="The Broad Institute Genomics Platform"/>
            <consortium name="The Broad Institute Genome Sequencing Center for Infectious Disease"/>
            <person name="Wu L."/>
            <person name="Ma J."/>
        </authorList>
    </citation>
    <scope>NUCLEOTIDE SEQUENCE [LARGE SCALE GENOMIC DNA]</scope>
    <source>
        <strain evidence="2">YJ-61-S</strain>
    </source>
</reference>
<name>A0ABV9HSX2_9FLAO</name>
<organism evidence="1 2">
    <name type="scientific">Dokdonia ponticola</name>
    <dbReference type="NCBI Taxonomy" id="2041041"/>
    <lineage>
        <taxon>Bacteria</taxon>
        <taxon>Pseudomonadati</taxon>
        <taxon>Bacteroidota</taxon>
        <taxon>Flavobacteriia</taxon>
        <taxon>Flavobacteriales</taxon>
        <taxon>Flavobacteriaceae</taxon>
        <taxon>Dokdonia</taxon>
    </lineage>
</organism>
<dbReference type="RefSeq" id="WP_379977477.1">
    <property type="nucleotide sequence ID" value="NZ_JBHSFV010000002.1"/>
</dbReference>
<protein>
    <submittedName>
        <fullName evidence="1">Uncharacterized protein</fullName>
    </submittedName>
</protein>
<comment type="caution">
    <text evidence="1">The sequence shown here is derived from an EMBL/GenBank/DDBJ whole genome shotgun (WGS) entry which is preliminary data.</text>
</comment>
<gene>
    <name evidence="1" type="ORF">ACFO3O_05145</name>
</gene>
<proteinExistence type="predicted"/>
<evidence type="ECO:0000313" key="1">
    <source>
        <dbReference type="EMBL" id="MFC4633281.1"/>
    </source>
</evidence>
<accession>A0ABV9HSX2</accession>
<dbReference type="Proteomes" id="UP001596043">
    <property type="component" value="Unassembled WGS sequence"/>
</dbReference>
<keyword evidence="2" id="KW-1185">Reference proteome</keyword>
<sequence>MMLILVIAMAAVLPVPMKFTTKDNLPKNVIEQIDSKEEDEEDNERDLIV</sequence>
<evidence type="ECO:0000313" key="2">
    <source>
        <dbReference type="Proteomes" id="UP001596043"/>
    </source>
</evidence>